<comment type="caution">
    <text evidence="2">The sequence shown here is derived from an EMBL/GenBank/DDBJ whole genome shotgun (WGS) entry which is preliminary data.</text>
</comment>
<keyword evidence="1" id="KW-1133">Transmembrane helix</keyword>
<reference evidence="2 3" key="1">
    <citation type="submission" date="2023-07" db="EMBL/GenBank/DDBJ databases">
        <title>Sequencing the genomes of 1000 actinobacteria strains.</title>
        <authorList>
            <person name="Klenk H.-P."/>
        </authorList>
    </citation>
    <scope>NUCLEOTIDE SEQUENCE [LARGE SCALE GENOMIC DNA]</scope>
    <source>
        <strain evidence="2 3">DSM 22966</strain>
    </source>
</reference>
<gene>
    <name evidence="2" type="ORF">J2S62_000400</name>
</gene>
<dbReference type="Proteomes" id="UP001183794">
    <property type="component" value="Unassembled WGS sequence"/>
</dbReference>
<protein>
    <submittedName>
        <fullName evidence="2">Uncharacterized protein</fullName>
    </submittedName>
</protein>
<sequence length="90" mass="10190">MLASQIHAVFDIEDADYLVRETTWNWTTIQLMIVPFLTVIALLVFIFAALSIARSMRKIAVNSERLLPNATTAEHRADFAQETDDPRLGN</sequence>
<keyword evidence="1" id="KW-0472">Membrane</keyword>
<evidence type="ECO:0000256" key="1">
    <source>
        <dbReference type="SAM" id="Phobius"/>
    </source>
</evidence>
<evidence type="ECO:0000313" key="3">
    <source>
        <dbReference type="Proteomes" id="UP001183794"/>
    </source>
</evidence>
<proteinExistence type="predicted"/>
<keyword evidence="3" id="KW-1185">Reference proteome</keyword>
<organism evidence="2 3">
    <name type="scientific">Enteractinococcus fodinae</name>
    <dbReference type="NCBI Taxonomy" id="684663"/>
    <lineage>
        <taxon>Bacteria</taxon>
        <taxon>Bacillati</taxon>
        <taxon>Actinomycetota</taxon>
        <taxon>Actinomycetes</taxon>
        <taxon>Micrococcales</taxon>
        <taxon>Micrococcaceae</taxon>
    </lineage>
</organism>
<keyword evidence="1" id="KW-0812">Transmembrane</keyword>
<accession>A0ABU2B023</accession>
<evidence type="ECO:0000313" key="2">
    <source>
        <dbReference type="EMBL" id="MDR7346143.1"/>
    </source>
</evidence>
<name>A0ABU2B023_9MICC</name>
<feature type="transmembrane region" description="Helical" evidence="1">
    <location>
        <begin position="29"/>
        <end position="53"/>
    </location>
</feature>
<dbReference type="RefSeq" id="WP_310170699.1">
    <property type="nucleotide sequence ID" value="NZ_BAABHE010000002.1"/>
</dbReference>
<dbReference type="EMBL" id="JAVDYJ010000001">
    <property type="protein sequence ID" value="MDR7346143.1"/>
    <property type="molecule type" value="Genomic_DNA"/>
</dbReference>